<feature type="domain" description="Cupin fold metalloprotein WbuC cupin" evidence="1">
    <location>
        <begin position="26"/>
        <end position="105"/>
    </location>
</feature>
<protein>
    <recommendedName>
        <fullName evidence="1">Cupin fold metalloprotein WbuC cupin domain-containing protein</fullName>
    </recommendedName>
</protein>
<dbReference type="InterPro" id="IPR046058">
    <property type="entry name" value="WbuC_cupin"/>
</dbReference>
<dbReference type="RefSeq" id="WP_281760638.1">
    <property type="nucleotide sequence ID" value="NZ_AP026709.1"/>
</dbReference>
<organism evidence="2 3">
    <name type="scientific">Pseudodesulfovibrio nedwellii</name>
    <dbReference type="NCBI Taxonomy" id="2973072"/>
    <lineage>
        <taxon>Bacteria</taxon>
        <taxon>Pseudomonadati</taxon>
        <taxon>Thermodesulfobacteriota</taxon>
        <taxon>Desulfovibrionia</taxon>
        <taxon>Desulfovibrionales</taxon>
        <taxon>Desulfovibrionaceae</taxon>
    </lineage>
</organism>
<evidence type="ECO:0000259" key="1">
    <source>
        <dbReference type="Pfam" id="PF19480"/>
    </source>
</evidence>
<dbReference type="Pfam" id="PF19480">
    <property type="entry name" value="DUF6016"/>
    <property type="match status" value="1"/>
</dbReference>
<sequence length="191" mass="21256">MTQQSTELPVAMDAPDTDVTPLSLTMVGDLLAQSREAPRKRMLQKLHTSHDALAHRMFNAMQPGTYVMPHRHLDPPKDETVLVMAGSMLYVQFSDDGKVEQTILLQPGTENFGIDVAPHVYHTFIPLKPDTLIFETKTGPYKPDSDKNIPEWAPREGSPEAEPYLLDMIKSLAEKANAAVDKMKAEEASTE</sequence>
<dbReference type="InterPro" id="IPR011051">
    <property type="entry name" value="RmlC_Cupin_sf"/>
</dbReference>
<evidence type="ECO:0000313" key="2">
    <source>
        <dbReference type="EMBL" id="BDQ38132.1"/>
    </source>
</evidence>
<accession>A0ABM8B3A6</accession>
<dbReference type="CDD" id="cd07005">
    <property type="entry name" value="cupin_WbuC-like"/>
    <property type="match status" value="1"/>
</dbReference>
<keyword evidence="3" id="KW-1185">Reference proteome</keyword>
<gene>
    <name evidence="2" type="ORF">SYK_24920</name>
</gene>
<dbReference type="Proteomes" id="UP001317742">
    <property type="component" value="Chromosome"/>
</dbReference>
<dbReference type="NCBIfam" id="TIGR04366">
    <property type="entry name" value="cupin_WbuC"/>
    <property type="match status" value="1"/>
</dbReference>
<dbReference type="EMBL" id="AP026709">
    <property type="protein sequence ID" value="BDQ38132.1"/>
    <property type="molecule type" value="Genomic_DNA"/>
</dbReference>
<dbReference type="SUPFAM" id="SSF51182">
    <property type="entry name" value="RmlC-like cupins"/>
    <property type="match status" value="1"/>
</dbReference>
<evidence type="ECO:0000313" key="3">
    <source>
        <dbReference type="Proteomes" id="UP001317742"/>
    </source>
</evidence>
<dbReference type="Gene3D" id="2.60.120.10">
    <property type="entry name" value="Jelly Rolls"/>
    <property type="match status" value="1"/>
</dbReference>
<name>A0ABM8B3A6_9BACT</name>
<dbReference type="InterPro" id="IPR014710">
    <property type="entry name" value="RmlC-like_jellyroll"/>
</dbReference>
<dbReference type="InterPro" id="IPR027565">
    <property type="entry name" value="Cupin_WbuC"/>
</dbReference>
<proteinExistence type="predicted"/>
<reference evidence="2 3" key="1">
    <citation type="submission" date="2022-08" db="EMBL/GenBank/DDBJ databases">
        <title>Genome Sequence of the sulphate-reducing bacterium, Pseudodesulfovibrio sp. SYK.</title>
        <authorList>
            <person name="Kondo R."/>
            <person name="Kataoka T."/>
        </authorList>
    </citation>
    <scope>NUCLEOTIDE SEQUENCE [LARGE SCALE GENOMIC DNA]</scope>
    <source>
        <strain evidence="2 3">SYK</strain>
    </source>
</reference>